<dbReference type="EMBL" id="OVTA01000137">
    <property type="protein sequence ID" value="SPS03087.1"/>
    <property type="molecule type" value="Genomic_DNA"/>
</dbReference>
<proteinExistence type="predicted"/>
<protein>
    <submittedName>
        <fullName evidence="2">Uncharacterized protein</fullName>
    </submittedName>
</protein>
<accession>A0A375JD93</accession>
<dbReference type="Proteomes" id="UP000256805">
    <property type="component" value="Unassembled WGS sequence"/>
</dbReference>
<sequence>MATYGGVVCGAGVVDAGALVFSGVLVSGGLACPTASRGPPGPERERTFSFVPDAGGHRKKHCRVHAPDR</sequence>
<name>A0A375JD93_9BURK</name>
<evidence type="ECO:0000313" key="3">
    <source>
        <dbReference type="Proteomes" id="UP000256805"/>
    </source>
</evidence>
<evidence type="ECO:0000313" key="2">
    <source>
        <dbReference type="EMBL" id="SPS03087.1"/>
    </source>
</evidence>
<reference evidence="2 3" key="1">
    <citation type="submission" date="2018-01" db="EMBL/GenBank/DDBJ databases">
        <authorList>
            <person name="Gaut B.S."/>
            <person name="Morton B.R."/>
            <person name="Clegg M.T."/>
            <person name="Duvall M.R."/>
        </authorList>
    </citation>
    <scope>NUCLEOTIDE SEQUENCE [LARGE SCALE GENOMIC DNA]</scope>
    <source>
        <strain evidence="2">Cupriavidus taiwanensis cmp 52</strain>
    </source>
</reference>
<feature type="compositionally biased region" description="Basic residues" evidence="1">
    <location>
        <begin position="57"/>
        <end position="69"/>
    </location>
</feature>
<evidence type="ECO:0000256" key="1">
    <source>
        <dbReference type="SAM" id="MobiDB-lite"/>
    </source>
</evidence>
<organism evidence="2 3">
    <name type="scientific">Cupriavidus taiwanensis</name>
    <dbReference type="NCBI Taxonomy" id="164546"/>
    <lineage>
        <taxon>Bacteria</taxon>
        <taxon>Pseudomonadati</taxon>
        <taxon>Pseudomonadota</taxon>
        <taxon>Betaproteobacteria</taxon>
        <taxon>Burkholderiales</taxon>
        <taxon>Burkholderiaceae</taxon>
        <taxon>Cupriavidus</taxon>
    </lineage>
</organism>
<dbReference type="AlphaFoldDB" id="A0A375JD93"/>
<feature type="region of interest" description="Disordered" evidence="1">
    <location>
        <begin position="34"/>
        <end position="69"/>
    </location>
</feature>
<gene>
    <name evidence="2" type="ORF">CBM2634_U80020</name>
</gene>